<sequence>MSSKLVVCARKATPNSQSRLPIKTNIATYKCYIRYRLTYAAPAWAGWFVKNDLIVRYLKVETLEKFFHLRNMFSYSSTASSDDENR</sequence>
<dbReference type="AlphaFoldDB" id="A0A4C1Y4J6"/>
<proteinExistence type="predicted"/>
<comment type="caution">
    <text evidence="1">The sequence shown here is derived from an EMBL/GenBank/DDBJ whole genome shotgun (WGS) entry which is preliminary data.</text>
</comment>
<dbReference type="EMBL" id="BGZK01001087">
    <property type="protein sequence ID" value="GBP70816.1"/>
    <property type="molecule type" value="Genomic_DNA"/>
</dbReference>
<protein>
    <submittedName>
        <fullName evidence="1">Uncharacterized protein</fullName>
    </submittedName>
</protein>
<dbReference type="Proteomes" id="UP000299102">
    <property type="component" value="Unassembled WGS sequence"/>
</dbReference>
<keyword evidence="2" id="KW-1185">Reference proteome</keyword>
<reference evidence="1 2" key="1">
    <citation type="journal article" date="2019" name="Commun. Biol.">
        <title>The bagworm genome reveals a unique fibroin gene that provides high tensile strength.</title>
        <authorList>
            <person name="Kono N."/>
            <person name="Nakamura H."/>
            <person name="Ohtoshi R."/>
            <person name="Tomita M."/>
            <person name="Numata K."/>
            <person name="Arakawa K."/>
        </authorList>
    </citation>
    <scope>NUCLEOTIDE SEQUENCE [LARGE SCALE GENOMIC DNA]</scope>
</reference>
<name>A0A4C1Y4J6_EUMVA</name>
<dbReference type="OrthoDB" id="412981at2759"/>
<evidence type="ECO:0000313" key="1">
    <source>
        <dbReference type="EMBL" id="GBP70816.1"/>
    </source>
</evidence>
<organism evidence="1 2">
    <name type="scientific">Eumeta variegata</name>
    <name type="common">Bagworm moth</name>
    <name type="synonym">Eumeta japonica</name>
    <dbReference type="NCBI Taxonomy" id="151549"/>
    <lineage>
        <taxon>Eukaryota</taxon>
        <taxon>Metazoa</taxon>
        <taxon>Ecdysozoa</taxon>
        <taxon>Arthropoda</taxon>
        <taxon>Hexapoda</taxon>
        <taxon>Insecta</taxon>
        <taxon>Pterygota</taxon>
        <taxon>Neoptera</taxon>
        <taxon>Endopterygota</taxon>
        <taxon>Lepidoptera</taxon>
        <taxon>Glossata</taxon>
        <taxon>Ditrysia</taxon>
        <taxon>Tineoidea</taxon>
        <taxon>Psychidae</taxon>
        <taxon>Oiketicinae</taxon>
        <taxon>Eumeta</taxon>
    </lineage>
</organism>
<gene>
    <name evidence="1" type="ORF">EVAR_54329_1</name>
</gene>
<evidence type="ECO:0000313" key="2">
    <source>
        <dbReference type="Proteomes" id="UP000299102"/>
    </source>
</evidence>
<accession>A0A4C1Y4J6</accession>